<evidence type="ECO:0000313" key="1">
    <source>
        <dbReference type="EMBL" id="RUT67762.1"/>
    </source>
</evidence>
<dbReference type="EMBL" id="QWDM01000031">
    <property type="protein sequence ID" value="RUT67762.1"/>
    <property type="molecule type" value="Genomic_DNA"/>
</dbReference>
<dbReference type="RefSeq" id="WP_127340936.1">
    <property type="nucleotide sequence ID" value="NZ_QWDM01000031.1"/>
</dbReference>
<comment type="caution">
    <text evidence="1">The sequence shown here is derived from an EMBL/GenBank/DDBJ whole genome shotgun (WGS) entry which is preliminary data.</text>
</comment>
<evidence type="ECO:0000313" key="2">
    <source>
        <dbReference type="Proteomes" id="UP000288102"/>
    </source>
</evidence>
<keyword evidence="2" id="KW-1185">Reference proteome</keyword>
<accession>A0A434A062</accession>
<dbReference type="AlphaFoldDB" id="A0A434A062"/>
<protein>
    <submittedName>
        <fullName evidence="1">Uncharacterized protein</fullName>
    </submittedName>
</protein>
<name>A0A434A062_9FLAO</name>
<sequence length="88" mass="10450">MPHPKHNELIKFFNEKFDRIEKTNKGRRSNSFTKKDTNTINNAVQLLVAFFNLSGGSAGEFDFYELLQQYMMDKNKRKEIHKILNINR</sequence>
<dbReference type="Proteomes" id="UP000288102">
    <property type="component" value="Unassembled WGS sequence"/>
</dbReference>
<gene>
    <name evidence="1" type="ORF">D0817_24680</name>
</gene>
<organism evidence="1 2">
    <name type="scientific">Flavobacterium cupreum</name>
    <dbReference type="NCBI Taxonomy" id="2133766"/>
    <lineage>
        <taxon>Bacteria</taxon>
        <taxon>Pseudomonadati</taxon>
        <taxon>Bacteroidota</taxon>
        <taxon>Flavobacteriia</taxon>
        <taxon>Flavobacteriales</taxon>
        <taxon>Flavobacteriaceae</taxon>
        <taxon>Flavobacterium</taxon>
    </lineage>
</organism>
<proteinExistence type="predicted"/>
<reference evidence="2" key="1">
    <citation type="journal article" date="2019" name="Syst. Appl. Microbiol.">
        <title>Flavobacterium circumlabens sp. nov. and Flavobacterium cupreum sp. nov., two psychrotrophic species isolated from Antarctic environmental samples.</title>
        <authorList>
            <person name="Kralova S."/>
            <person name="Busse H.-J."/>
            <person name="Svec P."/>
            <person name="Maslanova I."/>
            <person name="Stankova E."/>
            <person name="Bartak M."/>
            <person name="Sedlacek I."/>
        </authorList>
    </citation>
    <scope>NUCLEOTIDE SEQUENCE [LARGE SCALE GENOMIC DNA]</scope>
    <source>
        <strain evidence="2">CCM 8825</strain>
    </source>
</reference>